<dbReference type="Pfam" id="PF12732">
    <property type="entry name" value="YtxH"/>
    <property type="match status" value="1"/>
</dbReference>
<keyword evidence="3" id="KW-1185">Reference proteome</keyword>
<accession>A0A0K1EHB7</accession>
<dbReference type="Proteomes" id="UP000067626">
    <property type="component" value="Chromosome"/>
</dbReference>
<evidence type="ECO:0008006" key="4">
    <source>
        <dbReference type="Google" id="ProtNLM"/>
    </source>
</evidence>
<dbReference type="RefSeq" id="WP_050432205.1">
    <property type="nucleotide sequence ID" value="NZ_CP012159.1"/>
</dbReference>
<keyword evidence="1" id="KW-1133">Transmembrane helix</keyword>
<dbReference type="InterPro" id="IPR024623">
    <property type="entry name" value="YtxH"/>
</dbReference>
<sequence>MTKLEDKVDVALKGVEQAKDQVGSTLTSGVSLMLKGATAVAGAAMAVRHFSVDDGLGWFGLARKRSPLYSAALVGAGVVAGVGIGAGLGILFAPRPGADTRWALKQRSQKIQGEAKHLLAQASSEVKAMGENVQHFAEKARDAVKPVVEKKMDN</sequence>
<gene>
    <name evidence="2" type="ORF">CMC5_044020</name>
</gene>
<name>A0A0K1EHB7_CHOCO</name>
<protein>
    <recommendedName>
        <fullName evidence="4">General stress protein</fullName>
    </recommendedName>
</protein>
<reference evidence="2 3" key="1">
    <citation type="submission" date="2015-07" db="EMBL/GenBank/DDBJ databases">
        <title>Genome analysis of myxobacterium Chondromyces crocatus Cm c5 reveals a high potential for natural compound synthesis and the genetic basis for the loss of fruiting body formation.</title>
        <authorList>
            <person name="Zaburannyi N."/>
            <person name="Bunk B."/>
            <person name="Maier J."/>
            <person name="Overmann J."/>
            <person name="Mueller R."/>
        </authorList>
    </citation>
    <scope>NUCLEOTIDE SEQUENCE [LARGE SCALE GENOMIC DNA]</scope>
    <source>
        <strain evidence="2 3">Cm c5</strain>
    </source>
</reference>
<dbReference type="KEGG" id="ccro:CMC5_044020"/>
<keyword evidence="1" id="KW-0472">Membrane</keyword>
<feature type="transmembrane region" description="Helical" evidence="1">
    <location>
        <begin position="68"/>
        <end position="93"/>
    </location>
</feature>
<dbReference type="EMBL" id="CP012159">
    <property type="protein sequence ID" value="AKT40249.1"/>
    <property type="molecule type" value="Genomic_DNA"/>
</dbReference>
<dbReference type="PATRIC" id="fig|52.7.peg.4852"/>
<organism evidence="2 3">
    <name type="scientific">Chondromyces crocatus</name>
    <dbReference type="NCBI Taxonomy" id="52"/>
    <lineage>
        <taxon>Bacteria</taxon>
        <taxon>Pseudomonadati</taxon>
        <taxon>Myxococcota</taxon>
        <taxon>Polyangia</taxon>
        <taxon>Polyangiales</taxon>
        <taxon>Polyangiaceae</taxon>
        <taxon>Chondromyces</taxon>
    </lineage>
</organism>
<proteinExistence type="predicted"/>
<keyword evidence="1" id="KW-0812">Transmembrane</keyword>
<evidence type="ECO:0000256" key="1">
    <source>
        <dbReference type="SAM" id="Phobius"/>
    </source>
</evidence>
<evidence type="ECO:0000313" key="2">
    <source>
        <dbReference type="EMBL" id="AKT40249.1"/>
    </source>
</evidence>
<dbReference type="AlphaFoldDB" id="A0A0K1EHB7"/>
<evidence type="ECO:0000313" key="3">
    <source>
        <dbReference type="Proteomes" id="UP000067626"/>
    </source>
</evidence>